<keyword evidence="1" id="KW-0472">Membrane</keyword>
<feature type="transmembrane region" description="Helical" evidence="1">
    <location>
        <begin position="37"/>
        <end position="53"/>
    </location>
</feature>
<evidence type="ECO:0000313" key="2">
    <source>
        <dbReference type="EMBL" id="KAF5403794.1"/>
    </source>
</evidence>
<reference evidence="2" key="1">
    <citation type="submission" date="2019-05" db="EMBL/GenBank/DDBJ databases">
        <title>Annotation for the trematode Paragonimus heterotremus.</title>
        <authorList>
            <person name="Choi Y.-J."/>
        </authorList>
    </citation>
    <scope>NUCLEOTIDE SEQUENCE</scope>
    <source>
        <strain evidence="2">LC</strain>
    </source>
</reference>
<comment type="caution">
    <text evidence="2">The sequence shown here is derived from an EMBL/GenBank/DDBJ whole genome shotgun (WGS) entry which is preliminary data.</text>
</comment>
<evidence type="ECO:0000313" key="3">
    <source>
        <dbReference type="Proteomes" id="UP000748531"/>
    </source>
</evidence>
<dbReference type="OrthoDB" id="10303544at2759"/>
<name>A0A8J4WKA5_9TREM</name>
<accession>A0A8J4WKA5</accession>
<dbReference type="AlphaFoldDB" id="A0A8J4WKA5"/>
<sequence>AHKPDEKFNHIPEAATKSRLNVKANLAHAFYSRMNKLFMLLILVPCILLVFSTEGTTATTEKVQRLGTVFRYGKRNLPAKMVLSYPVDYPPSDLYESEEW</sequence>
<keyword evidence="1" id="KW-0812">Transmembrane</keyword>
<dbReference type="Proteomes" id="UP000748531">
    <property type="component" value="Unassembled WGS sequence"/>
</dbReference>
<protein>
    <submittedName>
        <fullName evidence="2">Uncharacterized protein</fullName>
    </submittedName>
</protein>
<feature type="non-terminal residue" evidence="2">
    <location>
        <position position="100"/>
    </location>
</feature>
<gene>
    <name evidence="2" type="ORF">PHET_02704</name>
</gene>
<organism evidence="2 3">
    <name type="scientific">Paragonimus heterotremus</name>
    <dbReference type="NCBI Taxonomy" id="100268"/>
    <lineage>
        <taxon>Eukaryota</taxon>
        <taxon>Metazoa</taxon>
        <taxon>Spiralia</taxon>
        <taxon>Lophotrochozoa</taxon>
        <taxon>Platyhelminthes</taxon>
        <taxon>Trematoda</taxon>
        <taxon>Digenea</taxon>
        <taxon>Plagiorchiida</taxon>
        <taxon>Troglotremata</taxon>
        <taxon>Troglotrematidae</taxon>
        <taxon>Paragonimus</taxon>
    </lineage>
</organism>
<keyword evidence="1" id="KW-1133">Transmembrane helix</keyword>
<proteinExistence type="predicted"/>
<dbReference type="EMBL" id="LUCH01001038">
    <property type="protein sequence ID" value="KAF5403794.1"/>
    <property type="molecule type" value="Genomic_DNA"/>
</dbReference>
<keyword evidence="3" id="KW-1185">Reference proteome</keyword>
<evidence type="ECO:0000256" key="1">
    <source>
        <dbReference type="SAM" id="Phobius"/>
    </source>
</evidence>